<evidence type="ECO:0000313" key="3">
    <source>
        <dbReference type="Proteomes" id="UP000298225"/>
    </source>
</evidence>
<evidence type="ECO:0000313" key="2">
    <source>
        <dbReference type="EMBL" id="TFV41981.1"/>
    </source>
</evidence>
<protein>
    <submittedName>
        <fullName evidence="2">Uncharacterized protein</fullName>
    </submittedName>
</protein>
<sequence>MSVKRNRRKQTQSLQERLAAFAESARERARSLPPGREREMLLQRAKQNEITSSLTDWLSAPVSPRRGPS</sequence>
<dbReference type="RefSeq" id="WP_126258647.1">
    <property type="nucleotide sequence ID" value="NZ_SPQU01000002.1"/>
</dbReference>
<accession>A0A4Y9LEL9</accession>
<dbReference type="EMBL" id="SPQU01000002">
    <property type="protein sequence ID" value="TFV41981.1"/>
    <property type="molecule type" value="Genomic_DNA"/>
</dbReference>
<dbReference type="OrthoDB" id="8251829at2"/>
<gene>
    <name evidence="2" type="ORF">E4K66_06665</name>
</gene>
<feature type="region of interest" description="Disordered" evidence="1">
    <location>
        <begin position="1"/>
        <end position="69"/>
    </location>
</feature>
<proteinExistence type="predicted"/>
<organism evidence="2 3">
    <name type="scientific">Bradyrhizobium frederickii</name>
    <dbReference type="NCBI Taxonomy" id="2560054"/>
    <lineage>
        <taxon>Bacteria</taxon>
        <taxon>Pseudomonadati</taxon>
        <taxon>Pseudomonadota</taxon>
        <taxon>Alphaproteobacteria</taxon>
        <taxon>Hyphomicrobiales</taxon>
        <taxon>Nitrobacteraceae</taxon>
        <taxon>Bradyrhizobium</taxon>
    </lineage>
</organism>
<comment type="caution">
    <text evidence="2">The sequence shown here is derived from an EMBL/GenBank/DDBJ whole genome shotgun (WGS) entry which is preliminary data.</text>
</comment>
<feature type="compositionally biased region" description="Basic residues" evidence="1">
    <location>
        <begin position="1"/>
        <end position="10"/>
    </location>
</feature>
<name>A0A4Y9LEL9_9BRAD</name>
<evidence type="ECO:0000256" key="1">
    <source>
        <dbReference type="SAM" id="MobiDB-lite"/>
    </source>
</evidence>
<reference evidence="2 3" key="1">
    <citation type="submission" date="2019-03" db="EMBL/GenBank/DDBJ databases">
        <title>Bradyrhizobium strains diversity isolated from Chamaecrista fasciculata.</title>
        <authorList>
            <person name="Urquiaga M.C.O."/>
            <person name="Hungria M."/>
            <person name="Delamuta J.R.M."/>
        </authorList>
    </citation>
    <scope>NUCLEOTIDE SEQUENCE [LARGE SCALE GENOMIC DNA]</scope>
    <source>
        <strain evidence="2 3">CNPSo 3424</strain>
    </source>
</reference>
<keyword evidence="3" id="KW-1185">Reference proteome</keyword>
<feature type="compositionally biased region" description="Basic and acidic residues" evidence="1">
    <location>
        <begin position="24"/>
        <end position="41"/>
    </location>
</feature>
<dbReference type="Proteomes" id="UP000298225">
    <property type="component" value="Unassembled WGS sequence"/>
</dbReference>
<dbReference type="AlphaFoldDB" id="A0A4Y9LEL9"/>